<evidence type="ECO:0000313" key="3">
    <source>
        <dbReference type="EMBL" id="EJW05178.1"/>
    </source>
</evidence>
<keyword evidence="2" id="KW-1133">Transmembrane helix</keyword>
<dbReference type="AlphaFoldDB" id="J8ZZW0"/>
<dbReference type="EMBL" id="AFBI03000009">
    <property type="protein sequence ID" value="EJW05178.1"/>
    <property type="molecule type" value="Genomic_DNA"/>
</dbReference>
<dbReference type="InParanoid" id="J8ZZW0"/>
<dbReference type="VEuPathDB" id="MicrosporidiaDB:EDEG_00736"/>
<comment type="caution">
    <text evidence="3">The sequence shown here is derived from an EMBL/GenBank/DDBJ whole genome shotgun (WGS) entry which is preliminary data.</text>
</comment>
<keyword evidence="2" id="KW-0812">Transmembrane</keyword>
<reference evidence="4" key="2">
    <citation type="submission" date="2015-07" db="EMBL/GenBank/DDBJ databases">
        <title>Contrasting host-pathogen interactions and genome evolution in two generalist and specialist microsporidian pathogens of mosquitoes.</title>
        <authorList>
            <consortium name="The Broad Institute Genomics Platform"/>
            <consortium name="The Broad Institute Genome Sequencing Center for Infectious Disease"/>
            <person name="Cuomo C.A."/>
            <person name="Sanscrainte N.D."/>
            <person name="Goldberg J.M."/>
            <person name="Heiman D."/>
            <person name="Young S."/>
            <person name="Zeng Q."/>
            <person name="Becnel J.J."/>
            <person name="Birren B.W."/>
        </authorList>
    </citation>
    <scope>NUCLEOTIDE SEQUENCE [LARGE SCALE GENOMIC DNA]</scope>
    <source>
        <strain evidence="4">USNM 41457</strain>
    </source>
</reference>
<protein>
    <submittedName>
        <fullName evidence="3">Uncharacterized protein</fullName>
    </submittedName>
</protein>
<evidence type="ECO:0000256" key="2">
    <source>
        <dbReference type="SAM" id="Phobius"/>
    </source>
</evidence>
<gene>
    <name evidence="3" type="ORF">EDEG_00736</name>
</gene>
<keyword evidence="2" id="KW-0472">Membrane</keyword>
<dbReference type="Proteomes" id="UP000003163">
    <property type="component" value="Unassembled WGS sequence"/>
</dbReference>
<proteinExistence type="predicted"/>
<reference evidence="3 4" key="1">
    <citation type="submission" date="2011-08" db="EMBL/GenBank/DDBJ databases">
        <authorList>
            <person name="Liu Z.J."/>
            <person name="Shi F.L."/>
            <person name="Lu J.Q."/>
            <person name="Li M."/>
            <person name="Wang Z.L."/>
        </authorList>
    </citation>
    <scope>NUCLEOTIDE SEQUENCE [LARGE SCALE GENOMIC DNA]</scope>
    <source>
        <strain evidence="3 4">USNM 41457</strain>
    </source>
</reference>
<name>J8ZZW0_EDHAE</name>
<keyword evidence="4" id="KW-1185">Reference proteome</keyword>
<evidence type="ECO:0000256" key="1">
    <source>
        <dbReference type="SAM" id="MobiDB-lite"/>
    </source>
</evidence>
<accession>J8ZZW0</accession>
<feature type="transmembrane region" description="Helical" evidence="2">
    <location>
        <begin position="6"/>
        <end position="23"/>
    </location>
</feature>
<sequence>MKILDIINILLVFIVMWSASYSFHLNNDKQKKIIVDMNSKSFETKYDSAIESLLDENEYNFTDVMYEIDIETAPKQSFINPLDSNVEMIDYKVINENKKKSDDALNVTTLEDPPNISSNLGRVGAEEKNHQTNEPVKTTLRQLLINPDDSFFNLDDNQENVVNNNEEKEDRIVNNFENNELKRYKRAKRIVGSDLVNISKENTGCDPKKSNYKTKRQKNGIKKRDVSFNEAEKKILNTDSVSNEKSSAKKSDIRGRILRNSAMEVNCITDLYGNKRNKIRKNEFVSKHLFSVSPNDTKFNDQKEKTKGFK</sequence>
<feature type="region of interest" description="Disordered" evidence="1">
    <location>
        <begin position="104"/>
        <end position="132"/>
    </location>
</feature>
<dbReference type="HOGENOM" id="CLU_897225_0_0_1"/>
<evidence type="ECO:0000313" key="4">
    <source>
        <dbReference type="Proteomes" id="UP000003163"/>
    </source>
</evidence>
<organism evidence="3 4">
    <name type="scientific">Edhazardia aedis (strain USNM 41457)</name>
    <name type="common">Microsporidian parasite</name>
    <dbReference type="NCBI Taxonomy" id="1003232"/>
    <lineage>
        <taxon>Eukaryota</taxon>
        <taxon>Fungi</taxon>
        <taxon>Fungi incertae sedis</taxon>
        <taxon>Microsporidia</taxon>
        <taxon>Edhazardia</taxon>
    </lineage>
</organism>